<dbReference type="SUPFAM" id="SSF56935">
    <property type="entry name" value="Porins"/>
    <property type="match status" value="1"/>
</dbReference>
<dbReference type="Pfam" id="PF13715">
    <property type="entry name" value="CarbopepD_reg_2"/>
    <property type="match status" value="1"/>
</dbReference>
<feature type="domain" description="Outer membrane protein beta-barrel" evidence="2">
    <location>
        <begin position="448"/>
        <end position="905"/>
    </location>
</feature>
<proteinExistence type="predicted"/>
<evidence type="ECO:0000313" key="3">
    <source>
        <dbReference type="EMBL" id="RXJ50553.1"/>
    </source>
</evidence>
<dbReference type="EMBL" id="SDDZ01000003">
    <property type="protein sequence ID" value="RXJ50553.1"/>
    <property type="molecule type" value="Genomic_DNA"/>
</dbReference>
<gene>
    <name evidence="3" type="ORF">ESZ48_07275</name>
</gene>
<evidence type="ECO:0000259" key="2">
    <source>
        <dbReference type="Pfam" id="PF14905"/>
    </source>
</evidence>
<sequence>MKKFLCVLTLLCACMTFSQGKPFKISGTLISGEDQTPLESATIYLETLKDSTLITYTISDKNGGFVLDNRTYEDSLNLIISYIGFETYTRILKIGKDPLNLKTIPLKTANVLDEVLVRSRAPITIKKDTLEFNVASFKTKKDATVEDLLKELPGVEVDEDGTIKINGKEVSEILVNGKPFFGNDPTITTRNLTKDLIEKVQITDAKSKAEAFSGEKGDKDSKSINLTIKEENNKGVFGRVAAGAGTDDHYEFAGLVNVFDNEQRISVLAGGNNINSAGFSFGELHKMFGSVNSVSFSGSDSFVIDGRSFGGGQGITSSQTAGVNYADELGKGNDVSADYFYSSSHSDNASIVERENILPDSRYFTNSSSSSINDTEAHSVNTAFDIKIDSTFLINVRPSFRFSNSKNSFEKEETSSDANNTLMNQGKTASFVENTGKDFGNNLNLTKRFGKGGSFIRVNMNANVTANNSSDFLNSETNIYGNDPNDILRDQFTDGERTSNRLDLGFTYRLPLQAKKWFFDFKYAYNIDKRKDQRSTFDFDQESQSYDIFNTALSTDFINKNHKHTPNVQLVFNSEKANIILGSGYSLTRLENADRLRPELSLNQTYDFLELNANLDYKFNPKSSFYAYYDLGNNTPEIAQLQPFTDVSDPLNTIIGNPSLSPSKTHRISADYNNYDYQKRSGFYVYANAYIIDDQVVSKSQVDENFVRTTTYTNVNGNYSSYLGSSLSKDFKIDSLQTVKMNVGLSGNMNNRVNFNNNVEYAALSIGLNPSIGVTYTWKNIFEIRPNYRLSITNTRYDLDDFDDRNFLRHSVGIRTATFMPKKLEWRNDISYTYNRDVAEGFQKSAWFWNATLAYSVLKDKGNITLKVYDLLNQNTNAQRIATDNYIQDSQSTVLEQYFMLSFSWKFNSLGPKGESGRGSMFMMD</sequence>
<dbReference type="SUPFAM" id="SSF49464">
    <property type="entry name" value="Carboxypeptidase regulatory domain-like"/>
    <property type="match status" value="1"/>
</dbReference>
<dbReference type="OrthoDB" id="1682379at2"/>
<evidence type="ECO:0000313" key="4">
    <source>
        <dbReference type="Proteomes" id="UP000289792"/>
    </source>
</evidence>
<dbReference type="RefSeq" id="WP_129016671.1">
    <property type="nucleotide sequence ID" value="NZ_SDDZ01000003.1"/>
</dbReference>
<name>A0A4Q0XI41_9FLAO</name>
<dbReference type="InterPro" id="IPR008969">
    <property type="entry name" value="CarboxyPept-like_regulatory"/>
</dbReference>
<keyword evidence="3" id="KW-0675">Receptor</keyword>
<organism evidence="3 4">
    <name type="scientific">Gelidibacter gilvus</name>
    <dbReference type="NCBI Taxonomy" id="59602"/>
    <lineage>
        <taxon>Bacteria</taxon>
        <taxon>Pseudomonadati</taxon>
        <taxon>Bacteroidota</taxon>
        <taxon>Flavobacteriia</taxon>
        <taxon>Flavobacteriales</taxon>
        <taxon>Flavobacteriaceae</taxon>
        <taxon>Gelidibacter</taxon>
    </lineage>
</organism>
<keyword evidence="1" id="KW-0732">Signal</keyword>
<dbReference type="InterPro" id="IPR041700">
    <property type="entry name" value="OMP_b-brl_3"/>
</dbReference>
<dbReference type="Proteomes" id="UP000289792">
    <property type="component" value="Unassembled WGS sequence"/>
</dbReference>
<dbReference type="Pfam" id="PF14905">
    <property type="entry name" value="OMP_b-brl_3"/>
    <property type="match status" value="1"/>
</dbReference>
<evidence type="ECO:0000256" key="1">
    <source>
        <dbReference type="SAM" id="SignalP"/>
    </source>
</evidence>
<comment type="caution">
    <text evidence="3">The sequence shown here is derived from an EMBL/GenBank/DDBJ whole genome shotgun (WGS) entry which is preliminary data.</text>
</comment>
<dbReference type="AlphaFoldDB" id="A0A4Q0XI41"/>
<keyword evidence="4" id="KW-1185">Reference proteome</keyword>
<feature type="signal peptide" evidence="1">
    <location>
        <begin position="1"/>
        <end position="20"/>
    </location>
</feature>
<reference evidence="3 4" key="1">
    <citation type="submission" date="2019-01" db="EMBL/GenBank/DDBJ databases">
        <title>Genome sequence of the Antarctic species Gelidibacter gilvus ACAM 158(T).</title>
        <authorList>
            <person name="Bowman J.P."/>
        </authorList>
    </citation>
    <scope>NUCLEOTIDE SEQUENCE [LARGE SCALE GENOMIC DNA]</scope>
    <source>
        <strain evidence="3 4">IC158</strain>
    </source>
</reference>
<protein>
    <submittedName>
        <fullName evidence="3">TonB-dependent receptor</fullName>
    </submittedName>
</protein>
<accession>A0A4Q0XI41</accession>
<feature type="chain" id="PRO_5020704089" evidence="1">
    <location>
        <begin position="21"/>
        <end position="925"/>
    </location>
</feature>